<dbReference type="RefSeq" id="WP_184256680.1">
    <property type="nucleotide sequence ID" value="NZ_JACHIO010000012.1"/>
</dbReference>
<gene>
    <name evidence="1" type="ORF">HDF15_002986</name>
</gene>
<comment type="caution">
    <text evidence="1">The sequence shown here is derived from an EMBL/GenBank/DDBJ whole genome shotgun (WGS) entry which is preliminary data.</text>
</comment>
<accession>A0A7W7ZR71</accession>
<organism evidence="1 2">
    <name type="scientific">Granulicella mallensis</name>
    <dbReference type="NCBI Taxonomy" id="940614"/>
    <lineage>
        <taxon>Bacteria</taxon>
        <taxon>Pseudomonadati</taxon>
        <taxon>Acidobacteriota</taxon>
        <taxon>Terriglobia</taxon>
        <taxon>Terriglobales</taxon>
        <taxon>Acidobacteriaceae</taxon>
        <taxon>Granulicella</taxon>
    </lineage>
</organism>
<reference evidence="1 2" key="1">
    <citation type="submission" date="2020-08" db="EMBL/GenBank/DDBJ databases">
        <title>Genomic Encyclopedia of Type Strains, Phase IV (KMG-V): Genome sequencing to study the core and pangenomes of soil and plant-associated prokaryotes.</title>
        <authorList>
            <person name="Whitman W."/>
        </authorList>
    </citation>
    <scope>NUCLEOTIDE SEQUENCE [LARGE SCALE GENOMIC DNA]</scope>
    <source>
        <strain evidence="1 2">X5P3</strain>
    </source>
</reference>
<evidence type="ECO:0000313" key="1">
    <source>
        <dbReference type="EMBL" id="MBB5064626.1"/>
    </source>
</evidence>
<evidence type="ECO:0008006" key="3">
    <source>
        <dbReference type="Google" id="ProtNLM"/>
    </source>
</evidence>
<dbReference type="AlphaFoldDB" id="A0A7W7ZR71"/>
<sequence>MATARCLKVIPGAEVQQEAQPGKNRYELYVDGLMDGKTKSQAALAAGFSKNQARHPGRSIEGPVTEALLHKALTREPSGEVAKSRYELYVAGLMDGKTKRRAALDAGFPAKRADHPTTRIEGPITEMLIRKAMAHAGITLNILAEKMREGLDAVRPQVVASGERGKAATVQMIADFETRLKYVQQLFKMLGAVEPEREAQEVRVNIVAVGAREDVVVQ</sequence>
<evidence type="ECO:0000313" key="2">
    <source>
        <dbReference type="Proteomes" id="UP000584867"/>
    </source>
</evidence>
<dbReference type="Proteomes" id="UP000584867">
    <property type="component" value="Unassembled WGS sequence"/>
</dbReference>
<proteinExistence type="predicted"/>
<protein>
    <recommendedName>
        <fullName evidence="3">Terminase small subunit</fullName>
    </recommendedName>
</protein>
<name>A0A7W7ZR71_9BACT</name>
<dbReference type="EMBL" id="JACHIO010000012">
    <property type="protein sequence ID" value="MBB5064626.1"/>
    <property type="molecule type" value="Genomic_DNA"/>
</dbReference>